<keyword evidence="3" id="KW-0963">Cytoplasm</keyword>
<reference evidence="17 18" key="1">
    <citation type="submission" date="2014-03" db="EMBL/GenBank/DDBJ databases">
        <title>Genome of Haematobacter massiliensis CCUG 47968.</title>
        <authorList>
            <person name="Wang D."/>
            <person name="Wang G."/>
        </authorList>
    </citation>
    <scope>NUCLEOTIDE SEQUENCE [LARGE SCALE GENOMIC DNA]</scope>
    <source>
        <strain evidence="17 18">CCUG 47968</strain>
    </source>
</reference>
<dbReference type="Pfam" id="PF00275">
    <property type="entry name" value="EPSP_synthase"/>
    <property type="match status" value="1"/>
</dbReference>
<evidence type="ECO:0000256" key="8">
    <source>
        <dbReference type="ARBA" id="ARBA00023306"/>
    </source>
</evidence>
<dbReference type="InterPro" id="IPR013792">
    <property type="entry name" value="RNA3'P_cycl/enolpyr_Trfase_a/b"/>
</dbReference>
<comment type="caution">
    <text evidence="17">The sequence shown here is derived from an EMBL/GenBank/DDBJ whole genome shotgun (WGS) entry which is preliminary data.</text>
</comment>
<evidence type="ECO:0000256" key="3">
    <source>
        <dbReference type="ARBA" id="ARBA00022490"/>
    </source>
</evidence>
<dbReference type="GO" id="GO:0008360">
    <property type="term" value="P:regulation of cell shape"/>
    <property type="evidence" value="ECO:0007669"/>
    <property type="project" value="UniProtKB-KW"/>
</dbReference>
<keyword evidence="9" id="KW-0961">Cell wall biogenesis/degradation</keyword>
<proteinExistence type="inferred from homology"/>
<sequence>MYAIIDGGIIPRGHVRVSGAKNSATRLLSAALLSDEPVTLRNFPTELVDVGHKVNFCRKLGAEITLDRETEQASISAQALKSRLLTRNDYDVPIRTTYLLSAAQVLRSGIARIPYPGGCPIGGGSAGGRGYDQHIMVWKALGAEVTEKDDHIEITAPQGFQGGEIRFSISTVGGTETALICTAIAKGRSEIYNAYITPEVEDLIAFLRRMGANIEVFGSSHIVVEGRGQPLGGTHMSVMSDRIEALTWIVYGILSGGELTVHNVPFESMEVPLLHLQQAGIDFFRNSRSVHVTPGCLTSGSVQPFELACGAHPGVISDMQSFYVILALAAAGTSRVYDYRYPERIAFVGELAKLVQGDHLTAERGKITINGSARFKPGVADSTDLRGSMAVVMAALCADGRSIINNVHMALRGYNDLEGKLRTIGGRIEVREDRHAA</sequence>
<dbReference type="GO" id="GO:0008760">
    <property type="term" value="F:UDP-N-acetylglucosamine 1-carboxyvinyltransferase activity"/>
    <property type="evidence" value="ECO:0007669"/>
    <property type="project" value="UniProtKB-EC"/>
</dbReference>
<accession>A0A086XY73</accession>
<dbReference type="Proteomes" id="UP000028826">
    <property type="component" value="Unassembled WGS sequence"/>
</dbReference>
<organism evidence="17 18">
    <name type="scientific">Haematobacter massiliensis</name>
    <dbReference type="NCBI Taxonomy" id="195105"/>
    <lineage>
        <taxon>Bacteria</taxon>
        <taxon>Pseudomonadati</taxon>
        <taxon>Pseudomonadota</taxon>
        <taxon>Alphaproteobacteria</taxon>
        <taxon>Rhodobacterales</taxon>
        <taxon>Paracoccaceae</taxon>
        <taxon>Haematobacter</taxon>
    </lineage>
</organism>
<dbReference type="InterPro" id="IPR005750">
    <property type="entry name" value="UDP_GlcNAc_COvinyl_MurA"/>
</dbReference>
<dbReference type="EC" id="2.5.1.7" evidence="11"/>
<comment type="similarity">
    <text evidence="10">Belongs to the EPSP synthase family. MurA subfamily.</text>
</comment>
<keyword evidence="6" id="KW-0133">Cell shape</keyword>
<evidence type="ECO:0000256" key="11">
    <source>
        <dbReference type="ARBA" id="ARBA00039108"/>
    </source>
</evidence>
<keyword evidence="4" id="KW-0132">Cell division</keyword>
<protein>
    <recommendedName>
        <fullName evidence="12">UDP-N-acetylglucosamine 1-carboxyvinyltransferase</fullName>
        <ecNumber evidence="11">2.5.1.7</ecNumber>
    </recommendedName>
    <alternativeName>
        <fullName evidence="13">Enoylpyruvate transferase</fullName>
    </alternativeName>
    <alternativeName>
        <fullName evidence="14">UDP-N-acetylglucosamine enolpyruvyl transferase</fullName>
    </alternativeName>
</protein>
<dbReference type="AlphaFoldDB" id="A0A086XY73"/>
<dbReference type="STRING" id="195105.CN97_02075"/>
<dbReference type="EMBL" id="JGYG01000013">
    <property type="protein sequence ID" value="KFI26973.1"/>
    <property type="molecule type" value="Genomic_DNA"/>
</dbReference>
<evidence type="ECO:0000259" key="16">
    <source>
        <dbReference type="Pfam" id="PF00275"/>
    </source>
</evidence>
<gene>
    <name evidence="17" type="ORF">CN97_02075</name>
</gene>
<keyword evidence="5 17" id="KW-0808">Transferase</keyword>
<dbReference type="GO" id="GO:0005737">
    <property type="term" value="C:cytoplasm"/>
    <property type="evidence" value="ECO:0007669"/>
    <property type="project" value="UniProtKB-SubCell"/>
</dbReference>
<evidence type="ECO:0000256" key="5">
    <source>
        <dbReference type="ARBA" id="ARBA00022679"/>
    </source>
</evidence>
<dbReference type="RefSeq" id="WP_035713485.1">
    <property type="nucleotide sequence ID" value="NZ_JGYG01000013.1"/>
</dbReference>
<dbReference type="SUPFAM" id="SSF55205">
    <property type="entry name" value="EPT/RTPC-like"/>
    <property type="match status" value="1"/>
</dbReference>
<dbReference type="PANTHER" id="PTHR43783">
    <property type="entry name" value="UDP-N-ACETYLGLUCOSAMINE 1-CARBOXYVINYLTRANSFERASE"/>
    <property type="match status" value="1"/>
</dbReference>
<evidence type="ECO:0000256" key="13">
    <source>
        <dbReference type="ARBA" id="ARBA00042443"/>
    </source>
</evidence>
<evidence type="ECO:0000256" key="2">
    <source>
        <dbReference type="ARBA" id="ARBA00004752"/>
    </source>
</evidence>
<evidence type="ECO:0000256" key="14">
    <source>
        <dbReference type="ARBA" id="ARBA00042842"/>
    </source>
</evidence>
<dbReference type="eggNOG" id="COG0766">
    <property type="taxonomic scope" value="Bacteria"/>
</dbReference>
<feature type="domain" description="Enolpyruvate transferase" evidence="16">
    <location>
        <begin position="12"/>
        <end position="421"/>
    </location>
</feature>
<dbReference type="InterPro" id="IPR050068">
    <property type="entry name" value="MurA_subfamily"/>
</dbReference>
<comment type="pathway">
    <text evidence="2">Cell wall biogenesis; peptidoglycan biosynthesis.</text>
</comment>
<dbReference type="InterPro" id="IPR036968">
    <property type="entry name" value="Enolpyruvate_Tfrase_sf"/>
</dbReference>
<evidence type="ECO:0000256" key="15">
    <source>
        <dbReference type="ARBA" id="ARBA00047527"/>
    </source>
</evidence>
<keyword evidence="18" id="KW-1185">Reference proteome</keyword>
<evidence type="ECO:0000256" key="6">
    <source>
        <dbReference type="ARBA" id="ARBA00022960"/>
    </source>
</evidence>
<evidence type="ECO:0000256" key="10">
    <source>
        <dbReference type="ARBA" id="ARBA00038367"/>
    </source>
</evidence>
<dbReference type="GO" id="GO:0071555">
    <property type="term" value="P:cell wall organization"/>
    <property type="evidence" value="ECO:0007669"/>
    <property type="project" value="UniProtKB-KW"/>
</dbReference>
<dbReference type="GO" id="GO:0009252">
    <property type="term" value="P:peptidoglycan biosynthetic process"/>
    <property type="evidence" value="ECO:0007669"/>
    <property type="project" value="UniProtKB-KW"/>
</dbReference>
<name>A0A086XY73_9RHOB</name>
<keyword evidence="8" id="KW-0131">Cell cycle</keyword>
<dbReference type="OrthoDB" id="9803760at2"/>
<dbReference type="GO" id="GO:0051301">
    <property type="term" value="P:cell division"/>
    <property type="evidence" value="ECO:0007669"/>
    <property type="project" value="UniProtKB-KW"/>
</dbReference>
<dbReference type="NCBIfam" id="NF006873">
    <property type="entry name" value="PRK09369.1"/>
    <property type="match status" value="1"/>
</dbReference>
<evidence type="ECO:0000313" key="18">
    <source>
        <dbReference type="Proteomes" id="UP000028826"/>
    </source>
</evidence>
<evidence type="ECO:0000256" key="9">
    <source>
        <dbReference type="ARBA" id="ARBA00023316"/>
    </source>
</evidence>
<dbReference type="InterPro" id="IPR001986">
    <property type="entry name" value="Enolpyruvate_Tfrase_dom"/>
</dbReference>
<evidence type="ECO:0000256" key="1">
    <source>
        <dbReference type="ARBA" id="ARBA00004496"/>
    </source>
</evidence>
<evidence type="ECO:0000256" key="12">
    <source>
        <dbReference type="ARBA" id="ARBA00039754"/>
    </source>
</evidence>
<evidence type="ECO:0000256" key="4">
    <source>
        <dbReference type="ARBA" id="ARBA00022618"/>
    </source>
</evidence>
<dbReference type="Gene3D" id="3.65.10.10">
    <property type="entry name" value="Enolpyruvate transferase domain"/>
    <property type="match status" value="2"/>
</dbReference>
<comment type="subcellular location">
    <subcellularLocation>
        <location evidence="1">Cytoplasm</location>
    </subcellularLocation>
</comment>
<comment type="catalytic activity">
    <reaction evidence="15">
        <text>phosphoenolpyruvate + UDP-N-acetyl-alpha-D-glucosamine = UDP-N-acetyl-3-O-(1-carboxyvinyl)-alpha-D-glucosamine + phosphate</text>
        <dbReference type="Rhea" id="RHEA:18681"/>
        <dbReference type="ChEBI" id="CHEBI:43474"/>
        <dbReference type="ChEBI" id="CHEBI:57705"/>
        <dbReference type="ChEBI" id="CHEBI:58702"/>
        <dbReference type="ChEBI" id="CHEBI:68483"/>
        <dbReference type="EC" id="2.5.1.7"/>
    </reaction>
</comment>
<keyword evidence="7" id="KW-0573">Peptidoglycan synthesis</keyword>
<dbReference type="PANTHER" id="PTHR43783:SF1">
    <property type="entry name" value="UDP-N-ACETYLGLUCOSAMINE 1-CARBOXYVINYLTRANSFERASE"/>
    <property type="match status" value="1"/>
</dbReference>
<dbReference type="GO" id="GO:0019277">
    <property type="term" value="P:UDP-N-acetylgalactosamine biosynthetic process"/>
    <property type="evidence" value="ECO:0007669"/>
    <property type="project" value="InterPro"/>
</dbReference>
<evidence type="ECO:0000256" key="7">
    <source>
        <dbReference type="ARBA" id="ARBA00022984"/>
    </source>
</evidence>
<dbReference type="CDD" id="cd01555">
    <property type="entry name" value="UdpNAET"/>
    <property type="match status" value="1"/>
</dbReference>
<evidence type="ECO:0000313" key="17">
    <source>
        <dbReference type="EMBL" id="KFI26973.1"/>
    </source>
</evidence>